<proteinExistence type="predicted"/>
<feature type="compositionally biased region" description="Low complexity" evidence="1">
    <location>
        <begin position="26"/>
        <end position="40"/>
    </location>
</feature>
<evidence type="ECO:0000256" key="2">
    <source>
        <dbReference type="SAM" id="SignalP"/>
    </source>
</evidence>
<keyword evidence="2" id="KW-0732">Signal</keyword>
<name>A0ABQ3EEY1_9GAMM</name>
<protein>
    <submittedName>
        <fullName evidence="3">Uncharacterized protein</fullName>
    </submittedName>
</protein>
<accession>A0ABQ3EEY1</accession>
<reference evidence="4" key="1">
    <citation type="journal article" date="2019" name="Int. J. Syst. Evol. Microbiol.">
        <title>The Global Catalogue of Microorganisms (GCM) 10K type strain sequencing project: providing services to taxonomists for standard genome sequencing and annotation.</title>
        <authorList>
            <consortium name="The Broad Institute Genomics Platform"/>
            <consortium name="The Broad Institute Genome Sequencing Center for Infectious Disease"/>
            <person name="Wu L."/>
            <person name="Ma J."/>
        </authorList>
    </citation>
    <scope>NUCLEOTIDE SEQUENCE [LARGE SCALE GENOMIC DNA]</scope>
    <source>
        <strain evidence="4">KCTC 32998</strain>
    </source>
</reference>
<feature type="signal peptide" evidence="2">
    <location>
        <begin position="1"/>
        <end position="26"/>
    </location>
</feature>
<sequence>MNIQSSLIRVLPVLLALAAMVPVAQAQGVDSDASSQSAASRPTQAPGSANDAPRASREGSDDNSMTRLKERQAQREEKARRRGEDGPQRSTPDAGRER</sequence>
<evidence type="ECO:0000256" key="1">
    <source>
        <dbReference type="SAM" id="MobiDB-lite"/>
    </source>
</evidence>
<keyword evidence="4" id="KW-1185">Reference proteome</keyword>
<evidence type="ECO:0000313" key="3">
    <source>
        <dbReference type="EMBL" id="GHB34211.1"/>
    </source>
</evidence>
<dbReference type="Proteomes" id="UP000646745">
    <property type="component" value="Unassembled WGS sequence"/>
</dbReference>
<feature type="region of interest" description="Disordered" evidence="1">
    <location>
        <begin position="26"/>
        <end position="98"/>
    </location>
</feature>
<dbReference type="EMBL" id="BMZI01000010">
    <property type="protein sequence ID" value="GHB34211.1"/>
    <property type="molecule type" value="Genomic_DNA"/>
</dbReference>
<feature type="compositionally biased region" description="Basic and acidic residues" evidence="1">
    <location>
        <begin position="67"/>
        <end position="87"/>
    </location>
</feature>
<evidence type="ECO:0000313" key="4">
    <source>
        <dbReference type="Proteomes" id="UP000646745"/>
    </source>
</evidence>
<dbReference type="RefSeq" id="WP_189446196.1">
    <property type="nucleotide sequence ID" value="NZ_BMZI01000010.1"/>
</dbReference>
<comment type="caution">
    <text evidence="3">The sequence shown here is derived from an EMBL/GenBank/DDBJ whole genome shotgun (WGS) entry which is preliminary data.</text>
</comment>
<organism evidence="3 4">
    <name type="scientific">Salinicola rhizosphaerae</name>
    <dbReference type="NCBI Taxonomy" id="1443141"/>
    <lineage>
        <taxon>Bacteria</taxon>
        <taxon>Pseudomonadati</taxon>
        <taxon>Pseudomonadota</taxon>
        <taxon>Gammaproteobacteria</taxon>
        <taxon>Oceanospirillales</taxon>
        <taxon>Halomonadaceae</taxon>
        <taxon>Salinicola</taxon>
    </lineage>
</organism>
<feature type="chain" id="PRO_5046849680" evidence="2">
    <location>
        <begin position="27"/>
        <end position="98"/>
    </location>
</feature>
<gene>
    <name evidence="3" type="ORF">GCM10009038_36610</name>
</gene>